<keyword evidence="2" id="KW-1133">Transmembrane helix</keyword>
<evidence type="ECO:0000256" key="2">
    <source>
        <dbReference type="SAM" id="Phobius"/>
    </source>
</evidence>
<evidence type="ECO:0000313" key="4">
    <source>
        <dbReference type="Proteomes" id="UP001222027"/>
    </source>
</evidence>
<feature type="region of interest" description="Disordered" evidence="1">
    <location>
        <begin position="167"/>
        <end position="190"/>
    </location>
</feature>
<dbReference type="PANTHER" id="PTHR35483:SF1">
    <property type="entry name" value="GLYCINE-RICH PROTEIN-RELATED"/>
    <property type="match status" value="1"/>
</dbReference>
<name>A0AAV8RID4_ENSVE</name>
<feature type="compositionally biased region" description="Gly residues" evidence="1">
    <location>
        <begin position="171"/>
        <end position="188"/>
    </location>
</feature>
<accession>A0AAV8RID4</accession>
<reference evidence="3 4" key="1">
    <citation type="submission" date="2022-12" db="EMBL/GenBank/DDBJ databases">
        <title>Chromosome-scale assembly of the Ensete ventricosum genome.</title>
        <authorList>
            <person name="Dussert Y."/>
            <person name="Stocks J."/>
            <person name="Wendawek A."/>
            <person name="Woldeyes F."/>
            <person name="Nichols R.A."/>
            <person name="Borrell J.S."/>
        </authorList>
    </citation>
    <scope>NUCLEOTIDE SEQUENCE [LARGE SCALE GENOMIC DNA]</scope>
    <source>
        <strain evidence="4">cv. Maze</strain>
        <tissue evidence="3">Seeds</tissue>
    </source>
</reference>
<evidence type="ECO:0000256" key="1">
    <source>
        <dbReference type="SAM" id="MobiDB-lite"/>
    </source>
</evidence>
<proteinExistence type="predicted"/>
<feature type="transmembrane region" description="Helical" evidence="2">
    <location>
        <begin position="201"/>
        <end position="219"/>
    </location>
</feature>
<keyword evidence="4" id="KW-1185">Reference proteome</keyword>
<sequence length="302" mass="34190">MECFQLYGCAWCSPWCCTSFHVSSSSSQKTTWTSSISRDCSSIRTSFVKNNDLEPRGAILVFPVRTKGGRISFPSACARRRLSCVRIPPVVTLPSRAEILLCYLDKDELIHSARKSERCAPVYASGKRGNSKSENEPFSWESLKKAIGGFRRELTVQDMLREQARERQFDGNGGDGISRGGGGDGSGGPEDEGFAGQFDEFLQVIIAVVGVALLYTLMLGGEELTRLARDYVKYLFGAKPSVRLTRSMKKWRKFYKRIARKGIVREDWLEREIVATPTWWHKPRRLAFLVATNYESYKKQNR</sequence>
<dbReference type="AlphaFoldDB" id="A0AAV8RID4"/>
<comment type="caution">
    <text evidence="3">The sequence shown here is derived from an EMBL/GenBank/DDBJ whole genome shotgun (WGS) entry which is preliminary data.</text>
</comment>
<keyword evidence="2" id="KW-0472">Membrane</keyword>
<keyword evidence="2" id="KW-0812">Transmembrane</keyword>
<gene>
    <name evidence="3" type="ORF">OPV22_000183</name>
</gene>
<dbReference type="EMBL" id="JAQQAF010000001">
    <property type="protein sequence ID" value="KAJ8509749.1"/>
    <property type="molecule type" value="Genomic_DNA"/>
</dbReference>
<organism evidence="3 4">
    <name type="scientific">Ensete ventricosum</name>
    <name type="common">Abyssinian banana</name>
    <name type="synonym">Musa ensete</name>
    <dbReference type="NCBI Taxonomy" id="4639"/>
    <lineage>
        <taxon>Eukaryota</taxon>
        <taxon>Viridiplantae</taxon>
        <taxon>Streptophyta</taxon>
        <taxon>Embryophyta</taxon>
        <taxon>Tracheophyta</taxon>
        <taxon>Spermatophyta</taxon>
        <taxon>Magnoliopsida</taxon>
        <taxon>Liliopsida</taxon>
        <taxon>Zingiberales</taxon>
        <taxon>Musaceae</taxon>
        <taxon>Ensete</taxon>
    </lineage>
</organism>
<dbReference type="GO" id="GO:0009507">
    <property type="term" value="C:chloroplast"/>
    <property type="evidence" value="ECO:0007669"/>
    <property type="project" value="TreeGrafter"/>
</dbReference>
<dbReference type="PANTHER" id="PTHR35483">
    <property type="entry name" value="NUCLEUSENVELOPE PROTEIN"/>
    <property type="match status" value="1"/>
</dbReference>
<dbReference type="Proteomes" id="UP001222027">
    <property type="component" value="Unassembled WGS sequence"/>
</dbReference>
<evidence type="ECO:0000313" key="3">
    <source>
        <dbReference type="EMBL" id="KAJ8509749.1"/>
    </source>
</evidence>
<protein>
    <submittedName>
        <fullName evidence="3">Uncharacterized protein</fullName>
    </submittedName>
</protein>